<feature type="transmembrane region" description="Helical" evidence="1">
    <location>
        <begin position="6"/>
        <end position="28"/>
    </location>
</feature>
<evidence type="ECO:0000313" key="13">
    <source>
        <dbReference type="Proteomes" id="UP000068832"/>
    </source>
</evidence>
<reference evidence="10 11" key="2">
    <citation type="journal article" date="2015" name="Genome Announc.">
        <title>Complete Genome Sequences of Evolved Arsenate-Resistant Metallosphaera sedula Strains.</title>
        <authorList>
            <person name="Ai C."/>
            <person name="McCarthy S."/>
            <person name="Schackwitz W."/>
            <person name="Martin J."/>
            <person name="Lipzen A."/>
            <person name="Blum P."/>
        </authorList>
    </citation>
    <scope>NUCLEOTIDE SEQUENCE [LARGE SCALE GENOMIC DNA]</scope>
    <source>
        <strain evidence="5 11">ARS120-1</strain>
        <strain evidence="6 10">ARS120-2</strain>
        <strain evidence="3 13">ARS50-1</strain>
        <strain evidence="4 12">ARS50-2</strain>
    </source>
</reference>
<dbReference type="EMBL" id="CP008822">
    <property type="protein sequence ID" value="AIM26637.1"/>
    <property type="molecule type" value="Genomic_DNA"/>
</dbReference>
<keyword evidence="1" id="KW-1133">Transmembrane helix</keyword>
<reference evidence="2 8" key="1">
    <citation type="journal article" date="2014" name="J. Bacteriol.">
        <title>Role of an Archaeal PitA Transporter in the Copper and Arsenic Resistance of Metallosphaera sedula, an Extreme Thermoacidophile.</title>
        <authorList>
            <person name="McCarthy S."/>
            <person name="Ai C."/>
            <person name="Wheaton G."/>
            <person name="Tevatia R."/>
            <person name="Eckrich V."/>
            <person name="Kelly R."/>
            <person name="Blum P."/>
        </authorList>
    </citation>
    <scope>NUCLEOTIDE SEQUENCE [LARGE SCALE GENOMIC DNA]</scope>
    <source>
        <strain evidence="2 8">CuR1</strain>
    </source>
</reference>
<dbReference type="Proteomes" id="UP000062398">
    <property type="component" value="Chromosome"/>
</dbReference>
<feature type="transmembrane region" description="Helical" evidence="1">
    <location>
        <begin position="65"/>
        <end position="87"/>
    </location>
</feature>
<sequence>MGNVSLVLLIGIASLMVAIIVALLYYVFKVTTKIGTFFLYFAFFMMAFMLVGASIYLFNPTETNLGIAVGVNMASMILLLGYFFAVAERLTERIEFKWYHYYSLSGLVVVNEALMGLTFGLAQFGVKSFSSLVSAVDNSLNSYWFFYPMMAEMLSLYLILLSRGRNNLSLFPLIGISTFPPVIFQNLLIWRYFSLIASLGFSVVGITFKGYWRYIYVVLALGSLLSIITPWLFDLGILAGMLEYYATSFRVERIPRSS</sequence>
<dbReference type="Proteomes" id="UP000029084">
    <property type="component" value="Chromosome"/>
</dbReference>
<organism evidence="2 8">
    <name type="scientific">Metallosphaera sedula</name>
    <dbReference type="NCBI Taxonomy" id="43687"/>
    <lineage>
        <taxon>Archaea</taxon>
        <taxon>Thermoproteota</taxon>
        <taxon>Thermoprotei</taxon>
        <taxon>Sulfolobales</taxon>
        <taxon>Sulfolobaceae</taxon>
        <taxon>Metallosphaera</taxon>
    </lineage>
</organism>
<proteinExistence type="predicted"/>
<evidence type="ECO:0000313" key="7">
    <source>
        <dbReference type="EMBL" id="AKV82593.1"/>
    </source>
</evidence>
<evidence type="ECO:0000313" key="6">
    <source>
        <dbReference type="EMBL" id="AKV80348.1"/>
    </source>
</evidence>
<keyword evidence="1" id="KW-0472">Membrane</keyword>
<evidence type="ECO:0000313" key="5">
    <source>
        <dbReference type="EMBL" id="AKV78103.1"/>
    </source>
</evidence>
<feature type="transmembrane region" description="Helical" evidence="1">
    <location>
        <begin position="37"/>
        <end position="59"/>
    </location>
</feature>
<dbReference type="PATRIC" id="fig|43687.5.peg.486"/>
<name>A0A088E4F6_9CREN</name>
<evidence type="ECO:0000313" key="10">
    <source>
        <dbReference type="Proteomes" id="UP000061362"/>
    </source>
</evidence>
<accession>A0A088E4F6</accession>
<feature type="transmembrane region" description="Helical" evidence="1">
    <location>
        <begin position="142"/>
        <end position="161"/>
    </location>
</feature>
<dbReference type="Proteomes" id="UP000068832">
    <property type="component" value="Chromosome"/>
</dbReference>
<protein>
    <submittedName>
        <fullName evidence="2">Uncharacterized protein</fullName>
    </submittedName>
</protein>
<dbReference type="GeneID" id="91754922"/>
<evidence type="ECO:0000313" key="9">
    <source>
        <dbReference type="Proteomes" id="UP000056255"/>
    </source>
</evidence>
<dbReference type="EMBL" id="CP012172">
    <property type="protein sequence ID" value="AKV73613.1"/>
    <property type="molecule type" value="Genomic_DNA"/>
</dbReference>
<dbReference type="EMBL" id="CP012176">
    <property type="protein sequence ID" value="AKV82593.1"/>
    <property type="molecule type" value="Genomic_DNA"/>
</dbReference>
<evidence type="ECO:0000313" key="11">
    <source>
        <dbReference type="Proteomes" id="UP000062398"/>
    </source>
</evidence>
<dbReference type="Proteomes" id="UP000061362">
    <property type="component" value="Chromosome"/>
</dbReference>
<evidence type="ECO:0000313" key="8">
    <source>
        <dbReference type="Proteomes" id="UP000029084"/>
    </source>
</evidence>
<evidence type="ECO:0000256" key="1">
    <source>
        <dbReference type="SAM" id="Phobius"/>
    </source>
</evidence>
<dbReference type="Proteomes" id="UP000056255">
    <property type="component" value="Chromosome"/>
</dbReference>
<dbReference type="OMA" id="NRERIHI"/>
<evidence type="ECO:0000313" key="3">
    <source>
        <dbReference type="EMBL" id="AKV73613.1"/>
    </source>
</evidence>
<dbReference type="EMBL" id="CP012174">
    <property type="protein sequence ID" value="AKV78103.1"/>
    <property type="molecule type" value="Genomic_DNA"/>
</dbReference>
<dbReference type="Proteomes" id="UP000062475">
    <property type="component" value="Chromosome"/>
</dbReference>
<dbReference type="EMBL" id="CP012175">
    <property type="protein sequence ID" value="AKV80348.1"/>
    <property type="molecule type" value="Genomic_DNA"/>
</dbReference>
<dbReference type="OrthoDB" id="34422at2157"/>
<reference evidence="7 9" key="3">
    <citation type="submission" date="2015-07" db="EMBL/GenBank/DDBJ databases">
        <title>Physiological, transcriptional responses and genome re-sequencing of acid resistant extremely thermoacidophilic Metallosphaera sedula SARC-M1.</title>
        <authorList>
            <person name="Ai C."/>
            <person name="McCarthy S."/>
            <person name="Eckrich V."/>
            <person name="Rudrappa D."/>
            <person name="Qiu G."/>
            <person name="Blum P."/>
        </authorList>
    </citation>
    <scope>NUCLEOTIDE SEQUENCE [LARGE SCALE GENOMIC DNA]</scope>
    <source>
        <strain evidence="7 9">SARC-M1</strain>
    </source>
</reference>
<evidence type="ECO:0000313" key="12">
    <source>
        <dbReference type="Proteomes" id="UP000062475"/>
    </source>
</evidence>
<keyword evidence="1" id="KW-0812">Transmembrane</keyword>
<evidence type="ECO:0000313" key="4">
    <source>
        <dbReference type="EMBL" id="AKV75854.1"/>
    </source>
</evidence>
<gene>
    <name evidence="2" type="ORF">HA72_0473</name>
    <name evidence="3" type="ORF">MsedA_0487</name>
    <name evidence="4" type="ORF">MsedB_0487</name>
    <name evidence="5" type="ORF">MsedC_0486</name>
    <name evidence="6" type="ORF">MsedD_0487</name>
    <name evidence="7" type="ORF">MsedE_0487</name>
</gene>
<dbReference type="AlphaFoldDB" id="A0A088E4F6"/>
<evidence type="ECO:0000313" key="2">
    <source>
        <dbReference type="EMBL" id="AIM26637.1"/>
    </source>
</evidence>
<feature type="transmembrane region" description="Helical" evidence="1">
    <location>
        <begin position="99"/>
        <end position="122"/>
    </location>
</feature>
<dbReference type="EMBL" id="CP012173">
    <property type="protein sequence ID" value="AKV75854.1"/>
    <property type="molecule type" value="Genomic_DNA"/>
</dbReference>
<feature type="transmembrane region" description="Helical" evidence="1">
    <location>
        <begin position="168"/>
        <end position="184"/>
    </location>
</feature>
<feature type="transmembrane region" description="Helical" evidence="1">
    <location>
        <begin position="190"/>
        <end position="208"/>
    </location>
</feature>
<dbReference type="RefSeq" id="WP_012020438.1">
    <property type="nucleotide sequence ID" value="NZ_AP019770.1"/>
</dbReference>
<feature type="transmembrane region" description="Helical" evidence="1">
    <location>
        <begin position="215"/>
        <end position="233"/>
    </location>
</feature>